<evidence type="ECO:0000256" key="1">
    <source>
        <dbReference type="PROSITE-ProRule" id="PRU00042"/>
    </source>
</evidence>
<feature type="region of interest" description="Disordered" evidence="2">
    <location>
        <begin position="69"/>
        <end position="95"/>
    </location>
</feature>
<dbReference type="SUPFAM" id="SSF57667">
    <property type="entry name" value="beta-beta-alpha zinc fingers"/>
    <property type="match status" value="1"/>
</dbReference>
<gene>
    <name evidence="4" type="ORF">FNF29_06538</name>
</gene>
<feature type="region of interest" description="Disordered" evidence="2">
    <location>
        <begin position="125"/>
        <end position="164"/>
    </location>
</feature>
<feature type="compositionally biased region" description="Basic and acidic residues" evidence="2">
    <location>
        <begin position="235"/>
        <end position="247"/>
    </location>
</feature>
<dbReference type="AlphaFoldDB" id="A0A5A8C6R3"/>
<comment type="caution">
    <text evidence="4">The sequence shown here is derived from an EMBL/GenBank/DDBJ whole genome shotgun (WGS) entry which is preliminary data.</text>
</comment>
<feature type="domain" description="C2H2-type" evidence="3">
    <location>
        <begin position="194"/>
        <end position="222"/>
    </location>
</feature>
<dbReference type="SMART" id="SM00355">
    <property type="entry name" value="ZnF_C2H2"/>
    <property type="match status" value="2"/>
</dbReference>
<dbReference type="InterPro" id="IPR036236">
    <property type="entry name" value="Znf_C2H2_sf"/>
</dbReference>
<feature type="compositionally biased region" description="Polar residues" evidence="2">
    <location>
        <begin position="260"/>
        <end position="274"/>
    </location>
</feature>
<dbReference type="Proteomes" id="UP000323011">
    <property type="component" value="Unassembled WGS sequence"/>
</dbReference>
<evidence type="ECO:0000313" key="4">
    <source>
        <dbReference type="EMBL" id="KAA0148756.1"/>
    </source>
</evidence>
<evidence type="ECO:0000313" key="5">
    <source>
        <dbReference type="Proteomes" id="UP000323011"/>
    </source>
</evidence>
<dbReference type="InterPro" id="IPR013087">
    <property type="entry name" value="Znf_C2H2_type"/>
</dbReference>
<keyword evidence="1" id="KW-0863">Zinc-finger</keyword>
<proteinExistence type="predicted"/>
<keyword evidence="1" id="KW-0479">Metal-binding</keyword>
<organism evidence="4 5">
    <name type="scientific">Cafeteria roenbergensis</name>
    <name type="common">Marine flagellate</name>
    <dbReference type="NCBI Taxonomy" id="33653"/>
    <lineage>
        <taxon>Eukaryota</taxon>
        <taxon>Sar</taxon>
        <taxon>Stramenopiles</taxon>
        <taxon>Bigyra</taxon>
        <taxon>Opalozoa</taxon>
        <taxon>Bicosoecida</taxon>
        <taxon>Cafeteriaceae</taxon>
        <taxon>Cafeteria</taxon>
    </lineage>
</organism>
<feature type="compositionally biased region" description="Polar residues" evidence="2">
    <location>
        <begin position="147"/>
        <end position="157"/>
    </location>
</feature>
<protein>
    <recommendedName>
        <fullName evidence="3">C2H2-type domain-containing protein</fullName>
    </recommendedName>
</protein>
<feature type="domain" description="C2H2-type" evidence="3">
    <location>
        <begin position="165"/>
        <end position="193"/>
    </location>
</feature>
<dbReference type="PROSITE" id="PS00028">
    <property type="entry name" value="ZINC_FINGER_C2H2_1"/>
    <property type="match status" value="2"/>
</dbReference>
<reference evidence="4 5" key="1">
    <citation type="submission" date="2019-07" db="EMBL/GenBank/DDBJ databases">
        <title>Genomes of Cafeteria roenbergensis.</title>
        <authorList>
            <person name="Fischer M.G."/>
            <person name="Hackl T."/>
            <person name="Roman M."/>
        </authorList>
    </citation>
    <scope>NUCLEOTIDE SEQUENCE [LARGE SCALE GENOMIC DNA]</scope>
    <source>
        <strain evidence="4 5">BVI</strain>
    </source>
</reference>
<feature type="region of interest" description="Disordered" evidence="2">
    <location>
        <begin position="235"/>
        <end position="284"/>
    </location>
</feature>
<accession>A0A5A8C6R3</accession>
<keyword evidence="1" id="KW-0862">Zinc</keyword>
<name>A0A5A8C6R3_CAFRO</name>
<dbReference type="EMBL" id="VLTN01000050">
    <property type="protein sequence ID" value="KAA0148756.1"/>
    <property type="molecule type" value="Genomic_DNA"/>
</dbReference>
<evidence type="ECO:0000259" key="3">
    <source>
        <dbReference type="PROSITE" id="PS50157"/>
    </source>
</evidence>
<dbReference type="PROSITE" id="PS50157">
    <property type="entry name" value="ZINC_FINGER_C2H2_2"/>
    <property type="match status" value="2"/>
</dbReference>
<sequence>MAAPRRQLARQAQERPAGLRLRSASLGLAWAYEWVDAAFDGGSRGLTLATRPTGHAGFSQRADIATETSSAPSCRGLLLSPHSPPGSGRQLTPSGRFRAGSEFITALSSLQAPTGLAATRKLRETEAGVSLPGSEPGSRLRSEAAGSPSTPDVCSSSMDDEGARPTCTRCGRTFARPSFLREHIIQVHERLRRFRCMLCGASYLQRAHANKHVAAAHPERDPASSSGHERIIRKLSDAEARRARDLGEDTSGLRRHRRTSPSMTSTQGSRSPTTAAGAADTLPVATLRTPKDEALANLGARLTPVLLAPGLRPAS</sequence>
<keyword evidence="5" id="KW-1185">Reference proteome</keyword>
<dbReference type="Gene3D" id="3.30.160.60">
    <property type="entry name" value="Classic Zinc Finger"/>
    <property type="match status" value="1"/>
</dbReference>
<dbReference type="GO" id="GO:0008270">
    <property type="term" value="F:zinc ion binding"/>
    <property type="evidence" value="ECO:0007669"/>
    <property type="project" value="UniProtKB-KW"/>
</dbReference>
<evidence type="ECO:0000256" key="2">
    <source>
        <dbReference type="SAM" id="MobiDB-lite"/>
    </source>
</evidence>